<sequence>MPYLTTNTLTSRPTRGLGTISQVIIKTVNNGSSKAVVYITGLNNDVTPETLFAQELFEVNYREVVTRIYNITQTYFQFNAVYSQEQTQIQIFLVDSAGVLSQVALEQLEVSRITSEFRENIAVTASDFALISFRRNTAVVIPEAVAAEIKPDSLEILASTPIRYKIVGGGTVNGTFVNFPTPTTAISATETALQVNYTCTAVTGGRVITQGIGSGIAGAYQNVAANLTSQQLLYNLTDEIITLVVSSLAGSDNLAAVFRMSEEW</sequence>
<evidence type="ECO:0000313" key="1">
    <source>
        <dbReference type="EMBL" id="CQR51626.1"/>
    </source>
</evidence>
<evidence type="ECO:0000313" key="2">
    <source>
        <dbReference type="Proteomes" id="UP000033163"/>
    </source>
</evidence>
<gene>
    <name evidence="1" type="ORF">PRIO_0373</name>
</gene>
<dbReference type="PATRIC" id="fig|1073571.4.peg.366"/>
<protein>
    <submittedName>
        <fullName evidence="1">Uncharacterized protein</fullName>
    </submittedName>
</protein>
<dbReference type="Proteomes" id="UP000033163">
    <property type="component" value="Chromosome I"/>
</dbReference>
<reference evidence="2" key="1">
    <citation type="submission" date="2015-03" db="EMBL/GenBank/DDBJ databases">
        <authorList>
            <person name="Wibberg D."/>
        </authorList>
    </citation>
    <scope>NUCLEOTIDE SEQUENCE [LARGE SCALE GENOMIC DNA]</scope>
</reference>
<name>A0A0E4CU84_9BACL</name>
<dbReference type="HOGENOM" id="CLU_1053117_0_0_9"/>
<dbReference type="EMBL" id="LN831776">
    <property type="protein sequence ID" value="CQR51626.1"/>
    <property type="molecule type" value="Genomic_DNA"/>
</dbReference>
<dbReference type="KEGG" id="pri:PRIO_0373"/>
<dbReference type="RefSeq" id="WP_020427984.1">
    <property type="nucleotide sequence ID" value="NZ_AGBD01000529.1"/>
</dbReference>
<accession>A0A0E4CU84</accession>
<dbReference type="AlphaFoldDB" id="A0A0E4CU84"/>
<proteinExistence type="predicted"/>
<organism evidence="1 2">
    <name type="scientific">Paenibacillus riograndensis SBR5</name>
    <dbReference type="NCBI Taxonomy" id="1073571"/>
    <lineage>
        <taxon>Bacteria</taxon>
        <taxon>Bacillati</taxon>
        <taxon>Bacillota</taxon>
        <taxon>Bacilli</taxon>
        <taxon>Bacillales</taxon>
        <taxon>Paenibacillaceae</taxon>
        <taxon>Paenibacillus</taxon>
        <taxon>Paenibacillus sonchi group</taxon>
    </lineage>
</organism>